<organism evidence="2 3">
    <name type="scientific">Thalassococcus arenae</name>
    <dbReference type="NCBI Taxonomy" id="2851652"/>
    <lineage>
        <taxon>Bacteria</taxon>
        <taxon>Pseudomonadati</taxon>
        <taxon>Pseudomonadota</taxon>
        <taxon>Alphaproteobacteria</taxon>
        <taxon>Rhodobacterales</taxon>
        <taxon>Roseobacteraceae</taxon>
        <taxon>Thalassococcus</taxon>
    </lineage>
</organism>
<name>A0ABS6N5B5_9RHOB</name>
<sequence>MAQAAADPGRISDNRLDARFDLSGQTITITRDGARCPPACVQPIQAAQGIATLGELELLDFLEDAVSAGRGLLVDARRPDGFAAATLPGAVNVPAETLDSANPYRDDLLAALGARDGDDFSDAFDLAVFAGGPDDPASTMALRHLLDAGYPANKLTYYRGGMSSWMSLGLTTVTGR</sequence>
<dbReference type="Pfam" id="PF00581">
    <property type="entry name" value="Rhodanese"/>
    <property type="match status" value="1"/>
</dbReference>
<dbReference type="PROSITE" id="PS50206">
    <property type="entry name" value="RHODANESE_3"/>
    <property type="match status" value="1"/>
</dbReference>
<evidence type="ECO:0000313" key="3">
    <source>
        <dbReference type="Proteomes" id="UP001166293"/>
    </source>
</evidence>
<dbReference type="CDD" id="cd00158">
    <property type="entry name" value="RHOD"/>
    <property type="match status" value="1"/>
</dbReference>
<keyword evidence="3" id="KW-1185">Reference proteome</keyword>
<reference evidence="2" key="1">
    <citation type="submission" date="2021-06" db="EMBL/GenBank/DDBJ databases">
        <title>Thalassococcus sp. CAU 1522 isolated from sea sand, Republic of Korea.</title>
        <authorList>
            <person name="Kim W."/>
        </authorList>
    </citation>
    <scope>NUCLEOTIDE SEQUENCE</scope>
    <source>
        <strain evidence="2">CAU 1522</strain>
    </source>
</reference>
<dbReference type="Proteomes" id="UP001166293">
    <property type="component" value="Unassembled WGS sequence"/>
</dbReference>
<gene>
    <name evidence="2" type="ORF">KUH32_05405</name>
</gene>
<protein>
    <submittedName>
        <fullName evidence="2">Rhodanese-like domain-containing protein</fullName>
    </submittedName>
</protein>
<feature type="domain" description="Rhodanese" evidence="1">
    <location>
        <begin position="67"/>
        <end position="174"/>
    </location>
</feature>
<dbReference type="RefSeq" id="WP_217777024.1">
    <property type="nucleotide sequence ID" value="NZ_JAHRWL010000001.1"/>
</dbReference>
<dbReference type="EMBL" id="JAHRWL010000001">
    <property type="protein sequence ID" value="MBV2359198.1"/>
    <property type="molecule type" value="Genomic_DNA"/>
</dbReference>
<dbReference type="SMART" id="SM00450">
    <property type="entry name" value="RHOD"/>
    <property type="match status" value="1"/>
</dbReference>
<accession>A0ABS6N5B5</accession>
<comment type="caution">
    <text evidence="2">The sequence shown here is derived from an EMBL/GenBank/DDBJ whole genome shotgun (WGS) entry which is preliminary data.</text>
</comment>
<evidence type="ECO:0000259" key="1">
    <source>
        <dbReference type="PROSITE" id="PS50206"/>
    </source>
</evidence>
<dbReference type="InterPro" id="IPR001763">
    <property type="entry name" value="Rhodanese-like_dom"/>
</dbReference>
<evidence type="ECO:0000313" key="2">
    <source>
        <dbReference type="EMBL" id="MBV2359198.1"/>
    </source>
</evidence>
<proteinExistence type="predicted"/>